<feature type="non-terminal residue" evidence="1">
    <location>
        <position position="1"/>
    </location>
</feature>
<name>A0AAD7ZV05_DIPPU</name>
<evidence type="ECO:0000313" key="1">
    <source>
        <dbReference type="EMBL" id="KAJ9587193.1"/>
    </source>
</evidence>
<protein>
    <submittedName>
        <fullName evidence="1">Uncharacterized protein</fullName>
    </submittedName>
</protein>
<accession>A0AAD7ZV05</accession>
<dbReference type="EMBL" id="JASPKZ010006468">
    <property type="protein sequence ID" value="KAJ9587193.1"/>
    <property type="molecule type" value="Genomic_DNA"/>
</dbReference>
<keyword evidence="2" id="KW-1185">Reference proteome</keyword>
<reference evidence="1" key="1">
    <citation type="journal article" date="2023" name="IScience">
        <title>Live-bearing cockroach genome reveals convergent evolutionary mechanisms linked to viviparity in insects and beyond.</title>
        <authorList>
            <person name="Fouks B."/>
            <person name="Harrison M.C."/>
            <person name="Mikhailova A.A."/>
            <person name="Marchal E."/>
            <person name="English S."/>
            <person name="Carruthers M."/>
            <person name="Jennings E.C."/>
            <person name="Chiamaka E.L."/>
            <person name="Frigard R.A."/>
            <person name="Pippel M."/>
            <person name="Attardo G.M."/>
            <person name="Benoit J.B."/>
            <person name="Bornberg-Bauer E."/>
            <person name="Tobe S.S."/>
        </authorList>
    </citation>
    <scope>NUCLEOTIDE SEQUENCE</scope>
    <source>
        <strain evidence="1">Stay&amp;Tobe</strain>
    </source>
</reference>
<evidence type="ECO:0000313" key="2">
    <source>
        <dbReference type="Proteomes" id="UP001233999"/>
    </source>
</evidence>
<comment type="caution">
    <text evidence="1">The sequence shown here is derived from an EMBL/GenBank/DDBJ whole genome shotgun (WGS) entry which is preliminary data.</text>
</comment>
<gene>
    <name evidence="1" type="ORF">L9F63_019273</name>
</gene>
<reference evidence="1" key="2">
    <citation type="submission" date="2023-05" db="EMBL/GenBank/DDBJ databases">
        <authorList>
            <person name="Fouks B."/>
        </authorList>
    </citation>
    <scope>NUCLEOTIDE SEQUENCE</scope>
    <source>
        <strain evidence="1">Stay&amp;Tobe</strain>
        <tissue evidence="1">Testes</tissue>
    </source>
</reference>
<dbReference type="Proteomes" id="UP001233999">
    <property type="component" value="Unassembled WGS sequence"/>
</dbReference>
<organism evidence="1 2">
    <name type="scientific">Diploptera punctata</name>
    <name type="common">Pacific beetle cockroach</name>
    <dbReference type="NCBI Taxonomy" id="6984"/>
    <lineage>
        <taxon>Eukaryota</taxon>
        <taxon>Metazoa</taxon>
        <taxon>Ecdysozoa</taxon>
        <taxon>Arthropoda</taxon>
        <taxon>Hexapoda</taxon>
        <taxon>Insecta</taxon>
        <taxon>Pterygota</taxon>
        <taxon>Neoptera</taxon>
        <taxon>Polyneoptera</taxon>
        <taxon>Dictyoptera</taxon>
        <taxon>Blattodea</taxon>
        <taxon>Blaberoidea</taxon>
        <taxon>Blaberidae</taxon>
        <taxon>Diplopterinae</taxon>
        <taxon>Diploptera</taxon>
    </lineage>
</organism>
<sequence length="204" mass="23931">VDQSIVSSETAVYKKKNMRSFPNVITDPAPQDMSTLQSCEQTPTANRMSPPLPTHCFRHRSTIPPWLQQCCSTGQIPNSDGTQYFHQSAAYLTHERSIVQTDSVLSLISNREKYEKEKEYIIKVAIENGYEENMVHKKINKFKRQKLINESTLKKQTEENIRFKKFTYHPVKHHKFQKIFNKFNIRLAPKNEYSLNKIIKNQQK</sequence>
<dbReference type="AlphaFoldDB" id="A0AAD7ZV05"/>
<proteinExistence type="predicted"/>